<evidence type="ECO:0000256" key="1">
    <source>
        <dbReference type="ARBA" id="ARBA00022734"/>
    </source>
</evidence>
<dbReference type="SMART" id="SM00034">
    <property type="entry name" value="CLECT"/>
    <property type="match status" value="1"/>
</dbReference>
<keyword evidence="7" id="KW-1185">Reference proteome</keyword>
<dbReference type="PROSITE" id="PS50041">
    <property type="entry name" value="C_TYPE_LECTIN_2"/>
    <property type="match status" value="1"/>
</dbReference>
<dbReference type="GO" id="GO:0030246">
    <property type="term" value="F:carbohydrate binding"/>
    <property type="evidence" value="ECO:0007669"/>
    <property type="project" value="UniProtKB-KW"/>
</dbReference>
<evidence type="ECO:0000256" key="2">
    <source>
        <dbReference type="ARBA" id="ARBA00023157"/>
    </source>
</evidence>
<name>A0AAN9AMU6_9CAEN</name>
<feature type="signal peptide" evidence="4">
    <location>
        <begin position="1"/>
        <end position="22"/>
    </location>
</feature>
<dbReference type="PANTHER" id="PTHR46490">
    <property type="entry name" value="C-TYPE LECTIN DOMAIN FAMILY 12 MEMBER A-RELATED"/>
    <property type="match status" value="1"/>
</dbReference>
<dbReference type="CDD" id="cd00037">
    <property type="entry name" value="CLECT"/>
    <property type="match status" value="1"/>
</dbReference>
<keyword evidence="2" id="KW-1015">Disulfide bond</keyword>
<evidence type="ECO:0000256" key="4">
    <source>
        <dbReference type="SAM" id="SignalP"/>
    </source>
</evidence>
<organism evidence="6 7">
    <name type="scientific">Littorina saxatilis</name>
    <dbReference type="NCBI Taxonomy" id="31220"/>
    <lineage>
        <taxon>Eukaryota</taxon>
        <taxon>Metazoa</taxon>
        <taxon>Spiralia</taxon>
        <taxon>Lophotrochozoa</taxon>
        <taxon>Mollusca</taxon>
        <taxon>Gastropoda</taxon>
        <taxon>Caenogastropoda</taxon>
        <taxon>Littorinimorpha</taxon>
        <taxon>Littorinoidea</taxon>
        <taxon>Littorinidae</taxon>
        <taxon>Littorina</taxon>
    </lineage>
</organism>
<sequence>MRLFTVIPMVVVQFELFTPAMCSHECLELSNGLRRCYQLLWDKSDWFTAKLDCESRGQRLASIENQQLMDFLNNAFAKRPSAVWVGLKREGYQKPNMWTSGAALEMSAFTLSPAVGHAQNQLCSRLKKPGPLADYYCSTAFERICETYQQPTFNLRHPGTTLSNTSPGQEVTPQTSMTLLQCARVCETTQGCVAIGHRDRKCWLHTPLAGHDFVVTSEILYQRIDN</sequence>
<reference evidence="6 7" key="1">
    <citation type="submission" date="2024-02" db="EMBL/GenBank/DDBJ databases">
        <title>Chromosome-scale genome assembly of the rough periwinkle Littorina saxatilis.</title>
        <authorList>
            <person name="De Jode A."/>
            <person name="Faria R."/>
            <person name="Formenti G."/>
            <person name="Sims Y."/>
            <person name="Smith T.P."/>
            <person name="Tracey A."/>
            <person name="Wood J.M.D."/>
            <person name="Zagrodzka Z.B."/>
            <person name="Johannesson K."/>
            <person name="Butlin R.K."/>
            <person name="Leder E.H."/>
        </authorList>
    </citation>
    <scope>NUCLEOTIDE SEQUENCE [LARGE SCALE GENOMIC DNA]</scope>
    <source>
        <strain evidence="6">Snail1</strain>
        <tissue evidence="6">Muscle</tissue>
    </source>
</reference>
<dbReference type="Pfam" id="PF00059">
    <property type="entry name" value="Lectin_C"/>
    <property type="match status" value="1"/>
</dbReference>
<evidence type="ECO:0000313" key="7">
    <source>
        <dbReference type="Proteomes" id="UP001374579"/>
    </source>
</evidence>
<evidence type="ECO:0000313" key="6">
    <source>
        <dbReference type="EMBL" id="KAK7089843.1"/>
    </source>
</evidence>
<proteinExistence type="predicted"/>
<keyword evidence="4" id="KW-0732">Signal</keyword>
<dbReference type="AlphaFoldDB" id="A0AAN9AMU6"/>
<dbReference type="SUPFAM" id="SSF56436">
    <property type="entry name" value="C-type lectin-like"/>
    <property type="match status" value="1"/>
</dbReference>
<feature type="chain" id="PRO_5042945950" description="C-type lectin domain-containing protein" evidence="4">
    <location>
        <begin position="23"/>
        <end position="226"/>
    </location>
</feature>
<dbReference type="EMBL" id="JBAMIC010000323">
    <property type="protein sequence ID" value="KAK7089843.1"/>
    <property type="molecule type" value="Genomic_DNA"/>
</dbReference>
<dbReference type="Proteomes" id="UP001374579">
    <property type="component" value="Unassembled WGS sequence"/>
</dbReference>
<dbReference type="PANTHER" id="PTHR46490:SF6">
    <property type="entry name" value="ASIALOGLYCOPROTEIN RECEPTOR 1-LIKE-RELATED"/>
    <property type="match status" value="1"/>
</dbReference>
<dbReference type="InterPro" id="IPR001304">
    <property type="entry name" value="C-type_lectin-like"/>
</dbReference>
<dbReference type="InterPro" id="IPR052309">
    <property type="entry name" value="C-type_Lectin_Domain_Fam1"/>
</dbReference>
<evidence type="ECO:0000259" key="5">
    <source>
        <dbReference type="PROSITE" id="PS50041"/>
    </source>
</evidence>
<feature type="domain" description="C-type lectin" evidence="5">
    <location>
        <begin position="35"/>
        <end position="146"/>
    </location>
</feature>
<dbReference type="Gene3D" id="3.10.100.10">
    <property type="entry name" value="Mannose-Binding Protein A, subunit A"/>
    <property type="match status" value="1"/>
</dbReference>
<dbReference type="InterPro" id="IPR016187">
    <property type="entry name" value="CTDL_fold"/>
</dbReference>
<comment type="caution">
    <text evidence="6">The sequence shown here is derived from an EMBL/GenBank/DDBJ whole genome shotgun (WGS) entry which is preliminary data.</text>
</comment>
<keyword evidence="1" id="KW-0430">Lectin</keyword>
<accession>A0AAN9AMU6</accession>
<gene>
    <name evidence="6" type="ORF">V1264_024157</name>
</gene>
<keyword evidence="3" id="KW-0325">Glycoprotein</keyword>
<evidence type="ECO:0000256" key="3">
    <source>
        <dbReference type="ARBA" id="ARBA00023180"/>
    </source>
</evidence>
<protein>
    <recommendedName>
        <fullName evidence="5">C-type lectin domain-containing protein</fullName>
    </recommendedName>
</protein>
<dbReference type="InterPro" id="IPR016186">
    <property type="entry name" value="C-type_lectin-like/link_sf"/>
</dbReference>